<reference evidence="1 2" key="1">
    <citation type="submission" date="2016-10" db="EMBL/GenBank/DDBJ databases">
        <authorList>
            <person name="de Groot N.N."/>
        </authorList>
    </citation>
    <scope>NUCLEOTIDE SEQUENCE [LARGE SCALE GENOMIC DNA]</scope>
    <source>
        <strain evidence="1 2">IPL20</strain>
    </source>
</reference>
<protein>
    <recommendedName>
        <fullName evidence="3">Cthe-2314-like HEPN domain-containing protein</fullName>
    </recommendedName>
</protein>
<evidence type="ECO:0000313" key="2">
    <source>
        <dbReference type="Proteomes" id="UP000199074"/>
    </source>
</evidence>
<sequence>MSLFEEVDYQWHYRQYAQSFIIDGNSANNLYFEQQAQEMHALTVAQAVDGVTRDALLLLPTTDFAAPAERLFRYGIMRRWRMISASFRDFRSIVSPDRNVPLSQEQADLSCRALNSIYIDIYGLLDNYAWMLVHQSGSENTRAARPMAVSLFSRIFRDDPALATLGNEFEAFVPWVSEFRERRNPAAHRIPLHVPPAALTPRDIAEHERIDRQASEALARGDFGLAAELGEATWRIGSFKPYFVHDPTEAFMPVFPTLPNDIGNAVRIGRIAHDFLRDTAKSA</sequence>
<dbReference type="AlphaFoldDB" id="A0A1I7NAY5"/>
<proteinExistence type="predicted"/>
<evidence type="ECO:0000313" key="1">
    <source>
        <dbReference type="EMBL" id="SFV31743.1"/>
    </source>
</evidence>
<accession>A0A1I7NAY5</accession>
<dbReference type="OrthoDB" id="7277848at2"/>
<keyword evidence="2" id="KW-1185">Reference proteome</keyword>
<dbReference type="Proteomes" id="UP000199074">
    <property type="component" value="Unassembled WGS sequence"/>
</dbReference>
<dbReference type="RefSeq" id="WP_092422800.1">
    <property type="nucleotide sequence ID" value="NZ_FPCK01000001.1"/>
</dbReference>
<organism evidence="1 2">
    <name type="scientific">Devosia crocina</name>
    <dbReference type="NCBI Taxonomy" id="429728"/>
    <lineage>
        <taxon>Bacteria</taxon>
        <taxon>Pseudomonadati</taxon>
        <taxon>Pseudomonadota</taxon>
        <taxon>Alphaproteobacteria</taxon>
        <taxon>Hyphomicrobiales</taxon>
        <taxon>Devosiaceae</taxon>
        <taxon>Devosia</taxon>
    </lineage>
</organism>
<gene>
    <name evidence="1" type="ORF">SAMN05216456_1443</name>
</gene>
<evidence type="ECO:0008006" key="3">
    <source>
        <dbReference type="Google" id="ProtNLM"/>
    </source>
</evidence>
<name>A0A1I7NAY5_9HYPH</name>
<dbReference type="EMBL" id="FPCK01000001">
    <property type="protein sequence ID" value="SFV31743.1"/>
    <property type="molecule type" value="Genomic_DNA"/>
</dbReference>